<evidence type="ECO:0000256" key="10">
    <source>
        <dbReference type="ARBA" id="ARBA00023004"/>
    </source>
</evidence>
<keyword evidence="5" id="KW-0349">Heme</keyword>
<feature type="transmembrane region" description="Helical" evidence="12">
    <location>
        <begin position="119"/>
        <end position="141"/>
    </location>
</feature>
<evidence type="ECO:0000256" key="2">
    <source>
        <dbReference type="ARBA" id="ARBA00007543"/>
    </source>
</evidence>
<keyword evidence="8" id="KW-0249">Electron transport</keyword>
<evidence type="ECO:0000256" key="9">
    <source>
        <dbReference type="ARBA" id="ARBA00022989"/>
    </source>
</evidence>
<keyword evidence="3" id="KW-0813">Transport</keyword>
<keyword evidence="11 12" id="KW-0472">Membrane</keyword>
<comment type="similarity">
    <text evidence="2">Belongs to the cytochrome ubiquinol oxidase subunit 2 family.</text>
</comment>
<keyword evidence="10" id="KW-0408">Iron</keyword>
<gene>
    <name evidence="13" type="primary">cydB</name>
    <name evidence="13" type="ORF">M0L44_12970</name>
</gene>
<dbReference type="Pfam" id="PF02322">
    <property type="entry name" value="Cyt_bd_oxida_II"/>
    <property type="match status" value="1"/>
</dbReference>
<dbReference type="InterPro" id="IPR003317">
    <property type="entry name" value="Cyt-d_oxidase_su2"/>
</dbReference>
<sequence length="380" mass="40977">MLDYPTLKIIWWLLVGVLLVGFAIMDGHDMGVGTLLPFVGKNDTERRVVINTVGPHWDGNQVWFITGGGAIFAAWPLVYATAFSGFYWAMLAVLWALFFRPVGFDYRSKIDNPTWRSTWDWGLFVGGAVPPLIFGVAFGNLLQGVPFHFDNYLISTYTGSFWALLNPFALLSGVVSSAMITLHGAVYLSHRTEGAVQARAQNAALGAAVVMVLAFVGAGFWLHSGAIPGYAISSAIDPAALPDPLAKTVVRSADAWWANYARWPAMWALPVLGIVGALGAALLTRAGATLTAFVVSALAIAGVIGTAGGAMFPFVMPSSTDLNSSLTVWDSVSSHLTLSLMFFATLIFMPIIVFYTSWAYRVMRGKVTVAHIQANEHTAY</sequence>
<dbReference type="PIRSF" id="PIRSF000267">
    <property type="entry name" value="Cyt_oxidse_sub2"/>
    <property type="match status" value="1"/>
</dbReference>
<feature type="transmembrane region" description="Helical" evidence="12">
    <location>
        <begin position="9"/>
        <end position="25"/>
    </location>
</feature>
<evidence type="ECO:0000256" key="3">
    <source>
        <dbReference type="ARBA" id="ARBA00022448"/>
    </source>
</evidence>
<dbReference type="NCBIfam" id="TIGR00203">
    <property type="entry name" value="cydB"/>
    <property type="match status" value="1"/>
</dbReference>
<evidence type="ECO:0000256" key="7">
    <source>
        <dbReference type="ARBA" id="ARBA00022723"/>
    </source>
</evidence>
<feature type="transmembrane region" description="Helical" evidence="12">
    <location>
        <begin position="290"/>
        <end position="316"/>
    </location>
</feature>
<dbReference type="PANTHER" id="PTHR43141:SF5">
    <property type="entry name" value="CYTOCHROME BD-I UBIQUINOL OXIDASE SUBUNIT 2"/>
    <property type="match status" value="1"/>
</dbReference>
<proteinExistence type="inferred from homology"/>
<feature type="transmembrane region" description="Helical" evidence="12">
    <location>
        <begin position="161"/>
        <end position="182"/>
    </location>
</feature>
<evidence type="ECO:0000313" key="13">
    <source>
        <dbReference type="EMBL" id="MCO5977614.1"/>
    </source>
</evidence>
<comment type="caution">
    <text evidence="13">The sequence shown here is derived from an EMBL/GenBank/DDBJ whole genome shotgun (WGS) entry which is preliminary data.</text>
</comment>
<protein>
    <submittedName>
        <fullName evidence="13">Cytochrome d ubiquinol oxidase subunit II</fullName>
    </submittedName>
</protein>
<accession>A0ABT1BNV3</accession>
<feature type="transmembrane region" description="Helical" evidence="12">
    <location>
        <begin position="265"/>
        <end position="283"/>
    </location>
</feature>
<keyword evidence="14" id="KW-1185">Reference proteome</keyword>
<evidence type="ECO:0000256" key="5">
    <source>
        <dbReference type="ARBA" id="ARBA00022617"/>
    </source>
</evidence>
<keyword evidence="4" id="KW-1003">Cell membrane</keyword>
<keyword evidence="9 12" id="KW-1133">Transmembrane helix</keyword>
<evidence type="ECO:0000256" key="4">
    <source>
        <dbReference type="ARBA" id="ARBA00022475"/>
    </source>
</evidence>
<feature type="transmembrane region" description="Helical" evidence="12">
    <location>
        <begin position="336"/>
        <end position="356"/>
    </location>
</feature>
<name>A0ABT1BNV3_9BURK</name>
<dbReference type="PANTHER" id="PTHR43141">
    <property type="entry name" value="CYTOCHROME BD2 SUBUNIT II"/>
    <property type="match status" value="1"/>
</dbReference>
<reference evidence="13 14" key="1">
    <citation type="submission" date="2022-06" db="EMBL/GenBank/DDBJ databases">
        <title>Ideonella sp. NS12-5 Genome sequencing and assembly.</title>
        <authorList>
            <person name="Jung Y."/>
        </authorList>
    </citation>
    <scope>NUCLEOTIDE SEQUENCE [LARGE SCALE GENOMIC DNA]</scope>
    <source>
        <strain evidence="13 14">NS12-5</strain>
    </source>
</reference>
<keyword evidence="7" id="KW-0479">Metal-binding</keyword>
<dbReference type="EMBL" id="JAMXMC010000007">
    <property type="protein sequence ID" value="MCO5977614.1"/>
    <property type="molecule type" value="Genomic_DNA"/>
</dbReference>
<dbReference type="Proteomes" id="UP001204851">
    <property type="component" value="Unassembled WGS sequence"/>
</dbReference>
<feature type="transmembrane region" description="Helical" evidence="12">
    <location>
        <begin position="77"/>
        <end position="98"/>
    </location>
</feature>
<organism evidence="13 14">
    <name type="scientific">Ideonella oryzae</name>
    <dbReference type="NCBI Taxonomy" id="2937441"/>
    <lineage>
        <taxon>Bacteria</taxon>
        <taxon>Pseudomonadati</taxon>
        <taxon>Pseudomonadota</taxon>
        <taxon>Betaproteobacteria</taxon>
        <taxon>Burkholderiales</taxon>
        <taxon>Sphaerotilaceae</taxon>
        <taxon>Ideonella</taxon>
    </lineage>
</organism>
<evidence type="ECO:0000256" key="8">
    <source>
        <dbReference type="ARBA" id="ARBA00022982"/>
    </source>
</evidence>
<comment type="subcellular location">
    <subcellularLocation>
        <location evidence="1">Cell membrane</location>
        <topology evidence="1">Multi-pass membrane protein</topology>
    </subcellularLocation>
</comment>
<feature type="transmembrane region" description="Helical" evidence="12">
    <location>
        <begin position="203"/>
        <end position="222"/>
    </location>
</feature>
<keyword evidence="6 12" id="KW-0812">Transmembrane</keyword>
<evidence type="ECO:0000256" key="1">
    <source>
        <dbReference type="ARBA" id="ARBA00004651"/>
    </source>
</evidence>
<dbReference type="RefSeq" id="WP_252770119.1">
    <property type="nucleotide sequence ID" value="NZ_JAMXMC010000007.1"/>
</dbReference>
<evidence type="ECO:0000256" key="6">
    <source>
        <dbReference type="ARBA" id="ARBA00022692"/>
    </source>
</evidence>
<evidence type="ECO:0000313" key="14">
    <source>
        <dbReference type="Proteomes" id="UP001204851"/>
    </source>
</evidence>
<evidence type="ECO:0000256" key="12">
    <source>
        <dbReference type="SAM" id="Phobius"/>
    </source>
</evidence>
<evidence type="ECO:0000256" key="11">
    <source>
        <dbReference type="ARBA" id="ARBA00023136"/>
    </source>
</evidence>